<dbReference type="EMBL" id="JAIWYP010000010">
    <property type="protein sequence ID" value="KAH3749209.1"/>
    <property type="molecule type" value="Genomic_DNA"/>
</dbReference>
<comment type="caution">
    <text evidence="1">The sequence shown here is derived from an EMBL/GenBank/DDBJ whole genome shotgun (WGS) entry which is preliminary data.</text>
</comment>
<evidence type="ECO:0000313" key="2">
    <source>
        <dbReference type="Proteomes" id="UP000828390"/>
    </source>
</evidence>
<accession>A0A9D4DKF1</accession>
<sequence length="162" mass="18645">MDSNSFRRRVRKVLKSMKLNVCSCHRNQEYNVSVDARPYDRNSRKVADLETYKIVDINYETVNRTKACEQVDEVDKNHEDSECVTRGTEISVYNAEFVCHTTKENDAENVGDVIQDVDGEINVVCAYYGFLCPPVYTGDSLYWGTYCFCPVCLFAMVCLRQT</sequence>
<reference evidence="1" key="2">
    <citation type="submission" date="2020-11" db="EMBL/GenBank/DDBJ databases">
        <authorList>
            <person name="McCartney M.A."/>
            <person name="Auch B."/>
            <person name="Kono T."/>
            <person name="Mallez S."/>
            <person name="Becker A."/>
            <person name="Gohl D.M."/>
            <person name="Silverstein K.A.T."/>
            <person name="Koren S."/>
            <person name="Bechman K.B."/>
            <person name="Herman A."/>
            <person name="Abrahante J.E."/>
            <person name="Garbe J."/>
        </authorList>
    </citation>
    <scope>NUCLEOTIDE SEQUENCE</scope>
    <source>
        <strain evidence="1">Duluth1</strain>
        <tissue evidence="1">Whole animal</tissue>
    </source>
</reference>
<dbReference type="AlphaFoldDB" id="A0A9D4DKF1"/>
<organism evidence="1 2">
    <name type="scientific">Dreissena polymorpha</name>
    <name type="common">Zebra mussel</name>
    <name type="synonym">Mytilus polymorpha</name>
    <dbReference type="NCBI Taxonomy" id="45954"/>
    <lineage>
        <taxon>Eukaryota</taxon>
        <taxon>Metazoa</taxon>
        <taxon>Spiralia</taxon>
        <taxon>Lophotrochozoa</taxon>
        <taxon>Mollusca</taxon>
        <taxon>Bivalvia</taxon>
        <taxon>Autobranchia</taxon>
        <taxon>Heteroconchia</taxon>
        <taxon>Euheterodonta</taxon>
        <taxon>Imparidentia</taxon>
        <taxon>Neoheterodontei</taxon>
        <taxon>Myida</taxon>
        <taxon>Dreissenoidea</taxon>
        <taxon>Dreissenidae</taxon>
        <taxon>Dreissena</taxon>
    </lineage>
</organism>
<name>A0A9D4DKF1_DREPO</name>
<protein>
    <submittedName>
        <fullName evidence="1">Uncharacterized protein</fullName>
    </submittedName>
</protein>
<proteinExistence type="predicted"/>
<gene>
    <name evidence="1" type="ORF">DPMN_183702</name>
</gene>
<reference evidence="1" key="1">
    <citation type="journal article" date="2019" name="bioRxiv">
        <title>The Genome of the Zebra Mussel, Dreissena polymorpha: A Resource for Invasive Species Research.</title>
        <authorList>
            <person name="McCartney M.A."/>
            <person name="Auch B."/>
            <person name="Kono T."/>
            <person name="Mallez S."/>
            <person name="Zhang Y."/>
            <person name="Obille A."/>
            <person name="Becker A."/>
            <person name="Abrahante J.E."/>
            <person name="Garbe J."/>
            <person name="Badalamenti J.P."/>
            <person name="Herman A."/>
            <person name="Mangelson H."/>
            <person name="Liachko I."/>
            <person name="Sullivan S."/>
            <person name="Sone E.D."/>
            <person name="Koren S."/>
            <person name="Silverstein K.A.T."/>
            <person name="Beckman K.B."/>
            <person name="Gohl D.M."/>
        </authorList>
    </citation>
    <scope>NUCLEOTIDE SEQUENCE</scope>
    <source>
        <strain evidence="1">Duluth1</strain>
        <tissue evidence="1">Whole animal</tissue>
    </source>
</reference>
<dbReference type="Proteomes" id="UP000828390">
    <property type="component" value="Unassembled WGS sequence"/>
</dbReference>
<keyword evidence="2" id="KW-1185">Reference proteome</keyword>
<evidence type="ECO:0000313" key="1">
    <source>
        <dbReference type="EMBL" id="KAH3749209.1"/>
    </source>
</evidence>